<gene>
    <name evidence="4" type="ORF">SAMN05192566_2331</name>
</gene>
<keyword evidence="2" id="KW-0564">Palmitate</keyword>
<accession>A0A1G9EDV1</accession>
<dbReference type="Gene3D" id="1.20.1600.10">
    <property type="entry name" value="Outer membrane efflux proteins (OEP)"/>
    <property type="match status" value="1"/>
</dbReference>
<dbReference type="GO" id="GO:0015562">
    <property type="term" value="F:efflux transmembrane transporter activity"/>
    <property type="evidence" value="ECO:0007669"/>
    <property type="project" value="InterPro"/>
</dbReference>
<dbReference type="Pfam" id="PF02321">
    <property type="entry name" value="OEP"/>
    <property type="match status" value="2"/>
</dbReference>
<dbReference type="InterPro" id="IPR003423">
    <property type="entry name" value="OMP_efflux"/>
</dbReference>
<evidence type="ECO:0000313" key="5">
    <source>
        <dbReference type="Proteomes" id="UP000198629"/>
    </source>
</evidence>
<dbReference type="RefSeq" id="WP_091472303.1">
    <property type="nucleotide sequence ID" value="NZ_FNFX01000004.1"/>
</dbReference>
<feature type="coiled-coil region" evidence="3">
    <location>
        <begin position="365"/>
        <end position="392"/>
    </location>
</feature>
<evidence type="ECO:0000256" key="1">
    <source>
        <dbReference type="ARBA" id="ARBA00007613"/>
    </source>
</evidence>
<comment type="similarity">
    <text evidence="1 2">Belongs to the outer membrane factor (OMF) (TC 1.B.17) family.</text>
</comment>
<protein>
    <submittedName>
        <fullName evidence="4">Efflux transporter, outer membrane factor (OMF) lipoprotein, NodT family</fullName>
    </submittedName>
</protein>
<keyword evidence="3" id="KW-0175">Coiled coil</keyword>
<sequence>MRLNQYCVWLLLCVPLASCSVIDEYIRPKPVTVEQWQTPLPHDGNLASLKGWWAQFKDPVLDQLLAQAQKESPSLEIALANIRTARANVLSARAQGIPDLTGSGSMTQSKGGGGGAFPASTLDIESVSLDASWEVDLFGKIKAAKQAAKAQLDAKKIAWHDARLSLAAEVANNYVNYRACQASVSALQQAFDSRAETARLTGISAKAGFSAPADLALAEAATRASESTLDGQQAECDGLVKALVELTNFPEAELRSLLAQRRGLPQPAMFEVNALPASLLTRRPDLAIDERNLAEASANIGVAKAQLYPSLTLSGSIGYRRTNFGGMVTRTDSWSYGPSLKLPIFDGGTLRADLAEARANFDSLMATYKQDVRKALKEVEQALVNLDSATRRSKSEEASAQQYARYFQAAELNWKSGGLDLLSLEDARRQKINAELNVVTQQKNRVLQWIALYKAFGGDWYEWQQATKQTTEKGK</sequence>
<evidence type="ECO:0000256" key="2">
    <source>
        <dbReference type="RuleBase" id="RU362097"/>
    </source>
</evidence>
<dbReference type="EMBL" id="FNFX01000004">
    <property type="protein sequence ID" value="SDK74294.1"/>
    <property type="molecule type" value="Genomic_DNA"/>
</dbReference>
<dbReference type="GO" id="GO:0005886">
    <property type="term" value="C:plasma membrane"/>
    <property type="evidence" value="ECO:0007669"/>
    <property type="project" value="UniProtKB-SubCell"/>
</dbReference>
<keyword evidence="2" id="KW-1134">Transmembrane beta strand</keyword>
<dbReference type="OrthoDB" id="9770517at2"/>
<keyword evidence="2" id="KW-0812">Transmembrane</keyword>
<dbReference type="STRING" id="492660.SAMN05192566_2331"/>
<comment type="subcellular location">
    <subcellularLocation>
        <location evidence="2">Cell membrane</location>
        <topology evidence="2">Lipid-anchor</topology>
    </subcellularLocation>
</comment>
<dbReference type="PANTHER" id="PTHR30203:SF29">
    <property type="entry name" value="PROTEIN CYAE"/>
    <property type="match status" value="1"/>
</dbReference>
<keyword evidence="2 4" id="KW-0449">Lipoprotein</keyword>
<organism evidence="4 5">
    <name type="scientific">Methylophilus rhizosphaerae</name>
    <dbReference type="NCBI Taxonomy" id="492660"/>
    <lineage>
        <taxon>Bacteria</taxon>
        <taxon>Pseudomonadati</taxon>
        <taxon>Pseudomonadota</taxon>
        <taxon>Betaproteobacteria</taxon>
        <taxon>Nitrosomonadales</taxon>
        <taxon>Methylophilaceae</taxon>
        <taxon>Methylophilus</taxon>
    </lineage>
</organism>
<keyword evidence="2" id="KW-0472">Membrane</keyword>
<dbReference type="SUPFAM" id="SSF56954">
    <property type="entry name" value="Outer membrane efflux proteins (OEP)"/>
    <property type="match status" value="1"/>
</dbReference>
<proteinExistence type="inferred from homology"/>
<dbReference type="PANTHER" id="PTHR30203">
    <property type="entry name" value="OUTER MEMBRANE CATION EFFLUX PROTEIN"/>
    <property type="match status" value="1"/>
</dbReference>
<evidence type="ECO:0000256" key="3">
    <source>
        <dbReference type="SAM" id="Coils"/>
    </source>
</evidence>
<dbReference type="NCBIfam" id="TIGR01845">
    <property type="entry name" value="outer_NodT"/>
    <property type="match status" value="1"/>
</dbReference>
<reference evidence="5" key="1">
    <citation type="submission" date="2016-10" db="EMBL/GenBank/DDBJ databases">
        <authorList>
            <person name="Varghese N."/>
            <person name="Submissions S."/>
        </authorList>
    </citation>
    <scope>NUCLEOTIDE SEQUENCE [LARGE SCALE GENOMIC DNA]</scope>
    <source>
        <strain evidence="5">CBMB127</strain>
    </source>
</reference>
<name>A0A1G9EDV1_9PROT</name>
<dbReference type="InterPro" id="IPR010131">
    <property type="entry name" value="MdtP/NodT-like"/>
</dbReference>
<dbReference type="Proteomes" id="UP000198629">
    <property type="component" value="Unassembled WGS sequence"/>
</dbReference>
<dbReference type="Gene3D" id="2.20.200.10">
    <property type="entry name" value="Outer membrane efflux proteins (OEP)"/>
    <property type="match status" value="1"/>
</dbReference>
<keyword evidence="5" id="KW-1185">Reference proteome</keyword>
<evidence type="ECO:0000313" key="4">
    <source>
        <dbReference type="EMBL" id="SDK74294.1"/>
    </source>
</evidence>
<dbReference type="AlphaFoldDB" id="A0A1G9EDV1"/>